<name>A0ABN9YQQ7_9LACO</name>
<feature type="compositionally biased region" description="Low complexity" evidence="1">
    <location>
        <begin position="50"/>
        <end position="64"/>
    </location>
</feature>
<comment type="caution">
    <text evidence="2">The sequence shown here is derived from an EMBL/GenBank/DDBJ whole genome shotgun (WGS) entry which is preliminary data.</text>
</comment>
<evidence type="ECO:0000313" key="3">
    <source>
        <dbReference type="Proteomes" id="UP001314200"/>
    </source>
</evidence>
<reference evidence="2 3" key="1">
    <citation type="submission" date="2023-10" db="EMBL/GenBank/DDBJ databases">
        <authorList>
            <person name="Botero Cardona J."/>
        </authorList>
    </citation>
    <scope>NUCLEOTIDE SEQUENCE [LARGE SCALE GENOMIC DNA]</scope>
    <source>
        <strain evidence="2 3">R-82641</strain>
    </source>
</reference>
<evidence type="ECO:0008006" key="4">
    <source>
        <dbReference type="Google" id="ProtNLM"/>
    </source>
</evidence>
<proteinExistence type="predicted"/>
<keyword evidence="3" id="KW-1185">Reference proteome</keyword>
<dbReference type="EMBL" id="CAUZLY010000005">
    <property type="protein sequence ID" value="CAK1239098.1"/>
    <property type="molecule type" value="Genomic_DNA"/>
</dbReference>
<feature type="region of interest" description="Disordered" evidence="1">
    <location>
        <begin position="38"/>
        <end position="64"/>
    </location>
</feature>
<dbReference type="RefSeq" id="WP_288846790.1">
    <property type="nucleotide sequence ID" value="NZ_CAUZLJ010000009.1"/>
</dbReference>
<organism evidence="2 3">
    <name type="scientific">Fructobacillus cardui</name>
    <dbReference type="NCBI Taxonomy" id="2893170"/>
    <lineage>
        <taxon>Bacteria</taxon>
        <taxon>Bacillati</taxon>
        <taxon>Bacillota</taxon>
        <taxon>Bacilli</taxon>
        <taxon>Lactobacillales</taxon>
        <taxon>Lactobacillaceae</taxon>
        <taxon>Fructobacillus</taxon>
    </lineage>
</organism>
<dbReference type="Proteomes" id="UP001314200">
    <property type="component" value="Unassembled WGS sequence"/>
</dbReference>
<evidence type="ECO:0000256" key="1">
    <source>
        <dbReference type="SAM" id="MobiDB-lite"/>
    </source>
</evidence>
<gene>
    <name evidence="2" type="ORF">R82641_BJNNKPBH_00670</name>
</gene>
<accession>A0ABN9YQQ7</accession>
<evidence type="ECO:0000313" key="2">
    <source>
        <dbReference type="EMBL" id="CAK1239098.1"/>
    </source>
</evidence>
<sequence length="64" mass="7319">MAKPKKQNQDAQAKRIAELEEENLMLRIRLEASKLLASMEEDETSDKSPKSLSNSRRNSNKSPF</sequence>
<protein>
    <recommendedName>
        <fullName evidence="4">Transposase</fullName>
    </recommendedName>
</protein>